<evidence type="ECO:0000256" key="8">
    <source>
        <dbReference type="SAM" id="Phobius"/>
    </source>
</evidence>
<gene>
    <name evidence="9" type="ORF">CDV28_1259</name>
</gene>
<dbReference type="Proteomes" id="UP000316238">
    <property type="component" value="Unassembled WGS sequence"/>
</dbReference>
<dbReference type="InterPro" id="IPR003445">
    <property type="entry name" value="Cat_transpt"/>
</dbReference>
<evidence type="ECO:0000256" key="2">
    <source>
        <dbReference type="ARBA" id="ARBA00022448"/>
    </source>
</evidence>
<dbReference type="AlphaFoldDB" id="A0A521G0D5"/>
<feature type="transmembrane region" description="Helical" evidence="8">
    <location>
        <begin position="44"/>
        <end position="64"/>
    </location>
</feature>
<evidence type="ECO:0000256" key="4">
    <source>
        <dbReference type="ARBA" id="ARBA00022692"/>
    </source>
</evidence>
<evidence type="ECO:0000256" key="3">
    <source>
        <dbReference type="ARBA" id="ARBA00022475"/>
    </source>
</evidence>
<feature type="transmembrane region" description="Helical" evidence="8">
    <location>
        <begin position="12"/>
        <end position="32"/>
    </location>
</feature>
<accession>A0A521G0D5</accession>
<evidence type="ECO:0000256" key="5">
    <source>
        <dbReference type="ARBA" id="ARBA00022989"/>
    </source>
</evidence>
<evidence type="ECO:0000256" key="6">
    <source>
        <dbReference type="ARBA" id="ARBA00023065"/>
    </source>
</evidence>
<dbReference type="GO" id="GO:0008324">
    <property type="term" value="F:monoatomic cation transmembrane transporter activity"/>
    <property type="evidence" value="ECO:0007669"/>
    <property type="project" value="InterPro"/>
</dbReference>
<feature type="transmembrane region" description="Helical" evidence="8">
    <location>
        <begin position="295"/>
        <end position="315"/>
    </location>
</feature>
<feature type="transmembrane region" description="Helical" evidence="8">
    <location>
        <begin position="228"/>
        <end position="251"/>
    </location>
</feature>
<evidence type="ECO:0000256" key="7">
    <source>
        <dbReference type="ARBA" id="ARBA00023136"/>
    </source>
</evidence>
<evidence type="ECO:0000313" key="10">
    <source>
        <dbReference type="Proteomes" id="UP000316238"/>
    </source>
</evidence>
<comment type="subcellular location">
    <subcellularLocation>
        <location evidence="1">Cell membrane</location>
        <topology evidence="1">Multi-pass membrane protein</topology>
    </subcellularLocation>
</comment>
<evidence type="ECO:0000256" key="1">
    <source>
        <dbReference type="ARBA" id="ARBA00004651"/>
    </source>
</evidence>
<sequence length="456" mass="49296">MKLHRRLKKILNPISLPVLFFMAAIFIGALLLHAPFSGGKGQVSFLDALFTSTSAVCVTGLAVVDTGTAYTRTGHIVIMLLIQGGGLGIMSFSTLALYLWKKKVSLTDRIAVGQSILNNASFHLGSFLVQVIAVTLLIELAGALLLFISDPQGFPPFSALFHAVSAFCNAGFSLSPDNLMRWKGSWPINLTIMFLIVLGGLGFSVIIESASFFPDLLRRRKRRHLHDAWHVNIVLKTSLFLIAAGALYIYLSEFVFFKPYLPVNEAVLTSLFQSVTCRTAGFNTLNIAAMTDASLLFMILLMFIGGAPGSCAGGIKVTTFRVLHAFITAQLKGRHQIVIGKYAVDRESVNSSLTLLFFSVAIVFFSVIALNFTDGGGVSHGQTQGRFLEILFEAVSAFGTVGLSADLTPKLSSGGKIIIIFLMFIGRLGPLVLLSSVQSFGTKLLFSRPEEKISIG</sequence>
<keyword evidence="2" id="KW-0813">Transport</keyword>
<feature type="transmembrane region" description="Helical" evidence="8">
    <location>
        <begin position="76"/>
        <end position="100"/>
    </location>
</feature>
<proteinExistence type="predicted"/>
<comment type="caution">
    <text evidence="9">The sequence shown here is derived from an EMBL/GenBank/DDBJ whole genome shotgun (WGS) entry which is preliminary data.</text>
</comment>
<keyword evidence="6" id="KW-0406">Ion transport</keyword>
<dbReference type="PANTHER" id="PTHR32024:SF1">
    <property type="entry name" value="KTR SYSTEM POTASSIUM UPTAKE PROTEIN B"/>
    <property type="match status" value="1"/>
</dbReference>
<dbReference type="GO" id="GO:0005886">
    <property type="term" value="C:plasma membrane"/>
    <property type="evidence" value="ECO:0007669"/>
    <property type="project" value="UniProtKB-SubCell"/>
</dbReference>
<feature type="transmembrane region" description="Helical" evidence="8">
    <location>
        <begin position="417"/>
        <end position="437"/>
    </location>
</feature>
<reference evidence="9" key="1">
    <citation type="submission" date="2017-07" db="EMBL/GenBank/DDBJ databases">
        <title>The cable genome - Insights into the physiology and evolution of filamentous bacteria capable of sulfide oxidation via long distance electron transfer.</title>
        <authorList>
            <person name="Thorup C."/>
            <person name="Bjerg J.T."/>
            <person name="Schreiber L."/>
            <person name="Nielsen L.P."/>
            <person name="Kjeldsen K.U."/>
            <person name="Boesen T."/>
            <person name="Boggild A."/>
            <person name="Meysman F."/>
            <person name="Geelhoed J."/>
            <person name="Schramm A."/>
        </authorList>
    </citation>
    <scope>NUCLEOTIDE SEQUENCE [LARGE SCALE GENOMIC DNA]</scope>
    <source>
        <strain evidence="9">GS</strain>
    </source>
</reference>
<keyword evidence="7 8" id="KW-0472">Membrane</keyword>
<feature type="transmembrane region" description="Helical" evidence="8">
    <location>
        <begin position="154"/>
        <end position="174"/>
    </location>
</feature>
<feature type="transmembrane region" description="Helical" evidence="8">
    <location>
        <begin position="353"/>
        <end position="373"/>
    </location>
</feature>
<feature type="transmembrane region" description="Helical" evidence="8">
    <location>
        <begin position="120"/>
        <end position="147"/>
    </location>
</feature>
<protein>
    <submittedName>
        <fullName evidence="9">Trk system potassium uptake protein TrkH</fullName>
    </submittedName>
</protein>
<keyword evidence="5 8" id="KW-1133">Transmembrane helix</keyword>
<dbReference type="PANTHER" id="PTHR32024">
    <property type="entry name" value="TRK SYSTEM POTASSIUM UPTAKE PROTEIN TRKG-RELATED"/>
    <property type="match status" value="1"/>
</dbReference>
<dbReference type="EMBL" id="NQJD01000025">
    <property type="protein sequence ID" value="TAA74477.1"/>
    <property type="molecule type" value="Genomic_DNA"/>
</dbReference>
<keyword evidence="10" id="KW-1185">Reference proteome</keyword>
<keyword evidence="4 8" id="KW-0812">Transmembrane</keyword>
<organism evidence="9 10">
    <name type="scientific">Candidatus Electronema aureum</name>
    <dbReference type="NCBI Taxonomy" id="2005002"/>
    <lineage>
        <taxon>Bacteria</taxon>
        <taxon>Pseudomonadati</taxon>
        <taxon>Thermodesulfobacteriota</taxon>
        <taxon>Desulfobulbia</taxon>
        <taxon>Desulfobulbales</taxon>
        <taxon>Desulfobulbaceae</taxon>
        <taxon>Candidatus Electronema</taxon>
    </lineage>
</organism>
<feature type="transmembrane region" description="Helical" evidence="8">
    <location>
        <begin position="186"/>
        <end position="207"/>
    </location>
</feature>
<dbReference type="GO" id="GO:0030001">
    <property type="term" value="P:metal ion transport"/>
    <property type="evidence" value="ECO:0007669"/>
    <property type="project" value="UniProtKB-ARBA"/>
</dbReference>
<dbReference type="Pfam" id="PF02386">
    <property type="entry name" value="TrkH"/>
    <property type="match status" value="1"/>
</dbReference>
<evidence type="ECO:0000313" key="9">
    <source>
        <dbReference type="EMBL" id="TAA74477.1"/>
    </source>
</evidence>
<name>A0A521G0D5_9BACT</name>
<keyword evidence="3" id="KW-1003">Cell membrane</keyword>